<name>A0A2H3NQ84_9BACT</name>
<dbReference type="Pfam" id="PF02411">
    <property type="entry name" value="MerT"/>
    <property type="match status" value="1"/>
</dbReference>
<feature type="region of interest" description="Disordered" evidence="15">
    <location>
        <begin position="120"/>
        <end position="141"/>
    </location>
</feature>
<accession>A0A2H3NQ84</accession>
<organism evidence="18 19">
    <name type="scientific">Longimonas halophila</name>
    <dbReference type="NCBI Taxonomy" id="1469170"/>
    <lineage>
        <taxon>Bacteria</taxon>
        <taxon>Pseudomonadati</taxon>
        <taxon>Rhodothermota</taxon>
        <taxon>Rhodothermia</taxon>
        <taxon>Rhodothermales</taxon>
        <taxon>Salisaetaceae</taxon>
        <taxon>Longimonas</taxon>
    </lineage>
</organism>
<evidence type="ECO:0000259" key="17">
    <source>
        <dbReference type="PROSITE" id="PS50846"/>
    </source>
</evidence>
<keyword evidence="7" id="KW-0997">Cell inner membrane</keyword>
<keyword evidence="6" id="KW-1003">Cell membrane</keyword>
<dbReference type="GO" id="GO:0005886">
    <property type="term" value="C:plasma membrane"/>
    <property type="evidence" value="ECO:0007669"/>
    <property type="project" value="UniProtKB-SubCell"/>
</dbReference>
<dbReference type="InterPro" id="IPR001802">
    <property type="entry name" value="MerP/CopZ"/>
</dbReference>
<evidence type="ECO:0000256" key="6">
    <source>
        <dbReference type="ARBA" id="ARBA00022475"/>
    </source>
</evidence>
<dbReference type="SUPFAM" id="SSF55008">
    <property type="entry name" value="HMA, heavy metal-associated domain"/>
    <property type="match status" value="1"/>
</dbReference>
<dbReference type="FunFam" id="3.30.70.100:FF:000001">
    <property type="entry name" value="ATPase copper transporting beta"/>
    <property type="match status" value="1"/>
</dbReference>
<dbReference type="InterPro" id="IPR036163">
    <property type="entry name" value="HMA_dom_sf"/>
</dbReference>
<evidence type="ECO:0000256" key="2">
    <source>
        <dbReference type="ARBA" id="ARBA00008224"/>
    </source>
</evidence>
<evidence type="ECO:0000256" key="9">
    <source>
        <dbReference type="ARBA" id="ARBA00022723"/>
    </source>
</evidence>
<comment type="caution">
    <text evidence="18">The sequence shown here is derived from an EMBL/GenBank/DDBJ whole genome shotgun (WGS) entry which is preliminary data.</text>
</comment>
<evidence type="ECO:0000256" key="12">
    <source>
        <dbReference type="ARBA" id="ARBA00023136"/>
    </source>
</evidence>
<dbReference type="OrthoDB" id="1493145at2"/>
<dbReference type="InterPro" id="IPR017969">
    <property type="entry name" value="Heavy-metal-associated_CS"/>
</dbReference>
<keyword evidence="12 16" id="KW-0472">Membrane</keyword>
<dbReference type="EMBL" id="PDEP01000015">
    <property type="protein sequence ID" value="PEN05225.1"/>
    <property type="molecule type" value="Genomic_DNA"/>
</dbReference>
<dbReference type="RefSeq" id="WP_098063175.1">
    <property type="nucleotide sequence ID" value="NZ_PDEP01000015.1"/>
</dbReference>
<dbReference type="PRINTS" id="PR00946">
    <property type="entry name" value="HGSCAVENGER"/>
</dbReference>
<dbReference type="PANTHER" id="PTHR46594">
    <property type="entry name" value="P-TYPE CATION-TRANSPORTING ATPASE"/>
    <property type="match status" value="1"/>
</dbReference>
<comment type="similarity">
    <text evidence="2">Belongs to the MerT family.</text>
</comment>
<evidence type="ECO:0000313" key="18">
    <source>
        <dbReference type="EMBL" id="PEN05225.1"/>
    </source>
</evidence>
<comment type="subcellular location">
    <subcellularLocation>
        <location evidence="1">Cell inner membrane</location>
        <topology evidence="1">Multi-pass membrane protein</topology>
    </subcellularLocation>
</comment>
<dbReference type="GO" id="GO:0046872">
    <property type="term" value="F:metal ion binding"/>
    <property type="evidence" value="ECO:0007669"/>
    <property type="project" value="UniProtKB-KW"/>
</dbReference>
<gene>
    <name evidence="18" type="ORF">CRI93_13520</name>
</gene>
<dbReference type="PROSITE" id="PS50846">
    <property type="entry name" value="HMA_2"/>
    <property type="match status" value="1"/>
</dbReference>
<keyword evidence="19" id="KW-1185">Reference proteome</keyword>
<keyword evidence="5" id="KW-0475">Mercuric resistance</keyword>
<evidence type="ECO:0000313" key="19">
    <source>
        <dbReference type="Proteomes" id="UP000221024"/>
    </source>
</evidence>
<evidence type="ECO:0000256" key="15">
    <source>
        <dbReference type="SAM" id="MobiDB-lite"/>
    </source>
</evidence>
<evidence type="ECO:0000256" key="3">
    <source>
        <dbReference type="ARBA" id="ARBA00017053"/>
    </source>
</evidence>
<evidence type="ECO:0000256" key="7">
    <source>
        <dbReference type="ARBA" id="ARBA00022519"/>
    </source>
</evidence>
<dbReference type="PROSITE" id="PS01047">
    <property type="entry name" value="HMA_1"/>
    <property type="match status" value="1"/>
</dbReference>
<dbReference type="InterPro" id="IPR003457">
    <property type="entry name" value="Transprt_MerT"/>
</dbReference>
<keyword evidence="9" id="KW-0479">Metal-binding</keyword>
<dbReference type="GO" id="GO:0015097">
    <property type="term" value="F:mercury ion transmembrane transporter activity"/>
    <property type="evidence" value="ECO:0007669"/>
    <property type="project" value="InterPro"/>
</dbReference>
<dbReference type="Proteomes" id="UP000221024">
    <property type="component" value="Unassembled WGS sequence"/>
</dbReference>
<evidence type="ECO:0000256" key="5">
    <source>
        <dbReference type="ARBA" id="ARBA00022466"/>
    </source>
</evidence>
<keyword evidence="8 16" id="KW-0812">Transmembrane</keyword>
<evidence type="ECO:0000256" key="13">
    <source>
        <dbReference type="ARBA" id="ARBA00030934"/>
    </source>
</evidence>
<keyword evidence="11 16" id="KW-1133">Transmembrane helix</keyword>
<dbReference type="InterPro" id="IPR006121">
    <property type="entry name" value="HMA_dom"/>
</dbReference>
<evidence type="ECO:0000256" key="10">
    <source>
        <dbReference type="ARBA" id="ARBA00022914"/>
    </source>
</evidence>
<feature type="compositionally biased region" description="Polar residues" evidence="15">
    <location>
        <begin position="120"/>
        <end position="130"/>
    </location>
</feature>
<keyword evidence="4" id="KW-0813">Transport</keyword>
<evidence type="ECO:0000256" key="16">
    <source>
        <dbReference type="SAM" id="Phobius"/>
    </source>
</evidence>
<keyword evidence="10" id="KW-0476">Mercury</keyword>
<feature type="transmembrane region" description="Helical" evidence="16">
    <location>
        <begin position="21"/>
        <end position="47"/>
    </location>
</feature>
<dbReference type="PANTHER" id="PTHR46594:SF4">
    <property type="entry name" value="P-TYPE CATION-TRANSPORTING ATPASE"/>
    <property type="match status" value="1"/>
</dbReference>
<dbReference type="AlphaFoldDB" id="A0A2H3NQ84"/>
<evidence type="ECO:0000256" key="11">
    <source>
        <dbReference type="ARBA" id="ARBA00022989"/>
    </source>
</evidence>
<evidence type="ECO:0000256" key="8">
    <source>
        <dbReference type="ARBA" id="ARBA00022692"/>
    </source>
</evidence>
<evidence type="ECO:0000256" key="14">
    <source>
        <dbReference type="ARBA" id="ARBA00045720"/>
    </source>
</evidence>
<feature type="transmembrane region" description="Helical" evidence="16">
    <location>
        <begin position="95"/>
        <end position="114"/>
    </location>
</feature>
<evidence type="ECO:0000256" key="1">
    <source>
        <dbReference type="ARBA" id="ARBA00004429"/>
    </source>
</evidence>
<evidence type="ECO:0000256" key="4">
    <source>
        <dbReference type="ARBA" id="ARBA00022448"/>
    </source>
</evidence>
<protein>
    <recommendedName>
        <fullName evidence="3">Mercuric transport protein MerT</fullName>
    </recommendedName>
    <alternativeName>
        <fullName evidence="13">Mercury ion transport protein</fullName>
    </alternativeName>
</protein>
<feature type="compositionally biased region" description="Low complexity" evidence="15">
    <location>
        <begin position="131"/>
        <end position="141"/>
    </location>
</feature>
<feature type="transmembrane region" description="Helical" evidence="16">
    <location>
        <begin position="53"/>
        <end position="71"/>
    </location>
</feature>
<proteinExistence type="inferred from homology"/>
<dbReference type="Gene3D" id="3.30.70.100">
    <property type="match status" value="1"/>
</dbReference>
<dbReference type="Pfam" id="PF00403">
    <property type="entry name" value="HMA"/>
    <property type="match status" value="1"/>
</dbReference>
<dbReference type="CDD" id="cd00371">
    <property type="entry name" value="HMA"/>
    <property type="match status" value="1"/>
</dbReference>
<reference evidence="18 19" key="1">
    <citation type="submission" date="2017-10" db="EMBL/GenBank/DDBJ databases">
        <title>Draft genome of Longimonas halophila.</title>
        <authorList>
            <person name="Goh K.M."/>
            <person name="Shamsir M.S."/>
            <person name="Lim S.W."/>
        </authorList>
    </citation>
    <scope>NUCLEOTIDE SEQUENCE [LARGE SCALE GENOMIC DNA]</scope>
    <source>
        <strain evidence="18 19">KCTC 42399</strain>
    </source>
</reference>
<comment type="function">
    <text evidence="14">Involved in mercury resistance. Probably transfers a mercuric ion from the periplasmic Hg(2+)-binding protein MerP to the cytoplasmic mercuric reductase MerA.</text>
</comment>
<feature type="domain" description="HMA" evidence="17">
    <location>
        <begin position="148"/>
        <end position="214"/>
    </location>
</feature>
<sequence>MSTQNSSNKGTNWSMGAALGAAVAASACCTIPLVLVSLGIGGVWIGGLTALAPYRWIFVSLAVGGLGYAGYNEWQMSRQPDCDCETIVSSTTRRLLLGAGTLAVMALVVSPWLIGPSPRAATQQARTGAGSTTQPAASQSSTAPASFQQVVLTVEGMTCAACPQTVQTALRDVDGVYEAEATLEPPEAVVRFDPDRTSIEALTQATEHAGFPSASKSAS</sequence>